<organism evidence="1 2">
    <name type="scientific">Furculomyces boomerangus</name>
    <dbReference type="NCBI Taxonomy" id="61424"/>
    <lineage>
        <taxon>Eukaryota</taxon>
        <taxon>Fungi</taxon>
        <taxon>Fungi incertae sedis</taxon>
        <taxon>Zoopagomycota</taxon>
        <taxon>Kickxellomycotina</taxon>
        <taxon>Harpellomycetes</taxon>
        <taxon>Harpellales</taxon>
        <taxon>Harpellaceae</taxon>
        <taxon>Furculomyces</taxon>
    </lineage>
</organism>
<dbReference type="AlphaFoldDB" id="A0A2T9YYJ3"/>
<dbReference type="Proteomes" id="UP000245699">
    <property type="component" value="Unassembled WGS sequence"/>
</dbReference>
<protein>
    <submittedName>
        <fullName evidence="1">Uncharacterized protein</fullName>
    </submittedName>
</protein>
<comment type="caution">
    <text evidence="1">The sequence shown here is derived from an EMBL/GenBank/DDBJ whole genome shotgun (WGS) entry which is preliminary data.</text>
</comment>
<accession>A0A2T9YYJ3</accession>
<evidence type="ECO:0000313" key="1">
    <source>
        <dbReference type="EMBL" id="PVU97412.1"/>
    </source>
</evidence>
<dbReference type="EMBL" id="MBFT01000108">
    <property type="protein sequence ID" value="PVU97412.1"/>
    <property type="molecule type" value="Genomic_DNA"/>
</dbReference>
<reference evidence="1 2" key="1">
    <citation type="journal article" date="2018" name="MBio">
        <title>Comparative Genomics Reveals the Core Gene Toolbox for the Fungus-Insect Symbiosis.</title>
        <authorList>
            <person name="Wang Y."/>
            <person name="Stata M."/>
            <person name="Wang W."/>
            <person name="Stajich J.E."/>
            <person name="White M.M."/>
            <person name="Moncalvo J.M."/>
        </authorList>
    </citation>
    <scope>NUCLEOTIDE SEQUENCE [LARGE SCALE GENOMIC DNA]</scope>
    <source>
        <strain evidence="1 2">AUS-77-4</strain>
    </source>
</reference>
<keyword evidence="2" id="KW-1185">Reference proteome</keyword>
<proteinExistence type="predicted"/>
<evidence type="ECO:0000313" key="2">
    <source>
        <dbReference type="Proteomes" id="UP000245699"/>
    </source>
</evidence>
<name>A0A2T9YYJ3_9FUNG</name>
<sequence>MEKTDKKQKTTRNVIALNRYKPKTTKQTKLSRFLSKLKDIILLPPDYSKGNWSYIKDFRYPPPPMYWSYTSPPPYEVALEMGVIASPKRIESMLNSENLLK</sequence>
<dbReference type="OrthoDB" id="5527746at2759"/>
<gene>
    <name evidence="1" type="ORF">BB559_002042</name>
</gene>